<dbReference type="GO" id="GO:0003993">
    <property type="term" value="F:acid phosphatase activity"/>
    <property type="evidence" value="ECO:0007669"/>
    <property type="project" value="TreeGrafter"/>
</dbReference>
<dbReference type="InterPro" id="IPR016274">
    <property type="entry name" value="Histidine_acid_Pase_euk"/>
</dbReference>
<dbReference type="EMBL" id="MU007035">
    <property type="protein sequence ID" value="KAF2430907.1"/>
    <property type="molecule type" value="Genomic_DNA"/>
</dbReference>
<dbReference type="Gene3D" id="3.40.50.1240">
    <property type="entry name" value="Phosphoglycerate mutase-like"/>
    <property type="match status" value="1"/>
</dbReference>
<feature type="disulfide bond" evidence="3">
    <location>
        <begin position="400"/>
        <end position="408"/>
    </location>
</feature>
<reference evidence="5" key="1">
    <citation type="journal article" date="2020" name="Stud. Mycol.">
        <title>101 Dothideomycetes genomes: a test case for predicting lifestyles and emergence of pathogens.</title>
        <authorList>
            <person name="Haridas S."/>
            <person name="Albert R."/>
            <person name="Binder M."/>
            <person name="Bloem J."/>
            <person name="Labutti K."/>
            <person name="Salamov A."/>
            <person name="Andreopoulos B."/>
            <person name="Baker S."/>
            <person name="Barry K."/>
            <person name="Bills G."/>
            <person name="Bluhm B."/>
            <person name="Cannon C."/>
            <person name="Castanera R."/>
            <person name="Culley D."/>
            <person name="Daum C."/>
            <person name="Ezra D."/>
            <person name="Gonzalez J."/>
            <person name="Henrissat B."/>
            <person name="Kuo A."/>
            <person name="Liang C."/>
            <person name="Lipzen A."/>
            <person name="Lutzoni F."/>
            <person name="Magnuson J."/>
            <person name="Mondo S."/>
            <person name="Nolan M."/>
            <person name="Ohm R."/>
            <person name="Pangilinan J."/>
            <person name="Park H.-J."/>
            <person name="Ramirez L."/>
            <person name="Alfaro M."/>
            <person name="Sun H."/>
            <person name="Tritt A."/>
            <person name="Yoshinaga Y."/>
            <person name="Zwiers L.-H."/>
            <person name="Turgeon B."/>
            <person name="Goodwin S."/>
            <person name="Spatafora J."/>
            <person name="Crous P."/>
            <person name="Grigoriev I."/>
        </authorList>
    </citation>
    <scope>NUCLEOTIDE SEQUENCE</scope>
    <source>
        <strain evidence="5">CBS 130266</strain>
    </source>
</reference>
<accession>A0A9P4NSM5</accession>
<evidence type="ECO:0000313" key="6">
    <source>
        <dbReference type="Proteomes" id="UP000800235"/>
    </source>
</evidence>
<sequence>MRFAFSLLLLSAEIVYAVSSTYKFDPLKHLAGIAPYFEPQDPELDPAPPQGCSVTRAAYLVRHAAIYANDFDYESYIEPFLQKLKNSTVDWRSTRALSFLETWQSPIADQDQEQLTLVGMLEAQALGVQMSQRYLGFKAPGKVWTSTAERTVKSAESLIEGLVRKKNTTTLIQISEGEEEGANSLTPYKSCPAYSSSRGSAFSSAFGKQYTTPIIARFKSEAPSFNFTSSDIIGMQELCGYETVIRGSSPFCSLSLFPPNDWLSFEYMNDLMYHQNTGYGNPASGVIGLPWLSSTAALLMEGNSSSAQDLYISFTHRELPPTVLVAMGLFNNSAFSASNDVNATMPNTVINHRRAWQSSRILPFLTNIAVEQMQCSSFGFEAGEYYRVSVNQSPQPLPGCADGPGESCSRSRFTKYLGERQDMFGGFSAKCGTKNGNSTDVLGIYTAG</sequence>
<dbReference type="CDD" id="cd07061">
    <property type="entry name" value="HP_HAP_like"/>
    <property type="match status" value="1"/>
</dbReference>
<dbReference type="FunFam" id="3.40.50.1240:FF:000065">
    <property type="entry name" value="Similar to histidine acid phosphatase"/>
    <property type="match status" value="1"/>
</dbReference>
<dbReference type="GO" id="GO:0009277">
    <property type="term" value="C:fungal-type cell wall"/>
    <property type="evidence" value="ECO:0007669"/>
    <property type="project" value="TreeGrafter"/>
</dbReference>
<evidence type="ECO:0000256" key="3">
    <source>
        <dbReference type="PIRSR" id="PIRSR000894-2"/>
    </source>
</evidence>
<dbReference type="InterPro" id="IPR000560">
    <property type="entry name" value="His_Pase_clade-2"/>
</dbReference>
<gene>
    <name evidence="5" type="ORF">EJ08DRAFT_696854</name>
</gene>
<dbReference type="Pfam" id="PF00328">
    <property type="entry name" value="His_Phos_2"/>
    <property type="match status" value="1"/>
</dbReference>
<dbReference type="InterPro" id="IPR029033">
    <property type="entry name" value="His_PPase_superfam"/>
</dbReference>
<evidence type="ECO:0000256" key="2">
    <source>
        <dbReference type="ARBA" id="ARBA00023180"/>
    </source>
</evidence>
<dbReference type="OrthoDB" id="6509975at2759"/>
<keyword evidence="4" id="KW-0732">Signal</keyword>
<feature type="disulfide bond" evidence="3">
    <location>
        <begin position="239"/>
        <end position="252"/>
    </location>
</feature>
<keyword evidence="2" id="KW-0325">Glycoprotein</keyword>
<keyword evidence="6" id="KW-1185">Reference proteome</keyword>
<dbReference type="AlphaFoldDB" id="A0A9P4NSM5"/>
<organism evidence="5 6">
    <name type="scientific">Tothia fuscella</name>
    <dbReference type="NCBI Taxonomy" id="1048955"/>
    <lineage>
        <taxon>Eukaryota</taxon>
        <taxon>Fungi</taxon>
        <taxon>Dikarya</taxon>
        <taxon>Ascomycota</taxon>
        <taxon>Pezizomycotina</taxon>
        <taxon>Dothideomycetes</taxon>
        <taxon>Pleosporomycetidae</taxon>
        <taxon>Venturiales</taxon>
        <taxon>Cylindrosympodiaceae</taxon>
        <taxon>Tothia</taxon>
    </lineage>
</organism>
<protein>
    <submittedName>
        <fullName evidence="5">Phosphoglycerate mutase-like protein</fullName>
    </submittedName>
</protein>
<dbReference type="PIRSF" id="PIRSF000894">
    <property type="entry name" value="Acid_phosphatase"/>
    <property type="match status" value="1"/>
</dbReference>
<feature type="signal peptide" evidence="4">
    <location>
        <begin position="1"/>
        <end position="17"/>
    </location>
</feature>
<feature type="chain" id="PRO_5040312253" evidence="4">
    <location>
        <begin position="18"/>
        <end position="448"/>
    </location>
</feature>
<keyword evidence="1" id="KW-0378">Hydrolase</keyword>
<evidence type="ECO:0000256" key="4">
    <source>
        <dbReference type="SAM" id="SignalP"/>
    </source>
</evidence>
<keyword evidence="3" id="KW-1015">Disulfide bond</keyword>
<dbReference type="Proteomes" id="UP000800235">
    <property type="component" value="Unassembled WGS sequence"/>
</dbReference>
<comment type="caution">
    <text evidence="5">The sequence shown here is derived from an EMBL/GenBank/DDBJ whole genome shotgun (WGS) entry which is preliminary data.</text>
</comment>
<dbReference type="PANTHER" id="PTHR20963">
    <property type="entry name" value="MULTIPLE INOSITOL POLYPHOSPHATE PHOSPHATASE-RELATED"/>
    <property type="match status" value="1"/>
</dbReference>
<dbReference type="SUPFAM" id="SSF53254">
    <property type="entry name" value="Phosphoglycerate mutase-like"/>
    <property type="match status" value="1"/>
</dbReference>
<evidence type="ECO:0000256" key="1">
    <source>
        <dbReference type="ARBA" id="ARBA00022801"/>
    </source>
</evidence>
<feature type="disulfide bond" evidence="3">
    <location>
        <begin position="52"/>
        <end position="375"/>
    </location>
</feature>
<proteinExistence type="predicted"/>
<dbReference type="PANTHER" id="PTHR20963:SF14">
    <property type="entry name" value="ACID PHOSPHATASE, PUTATIVE-RELATED"/>
    <property type="match status" value="1"/>
</dbReference>
<name>A0A9P4NSM5_9PEZI</name>
<evidence type="ECO:0000313" key="5">
    <source>
        <dbReference type="EMBL" id="KAF2430907.1"/>
    </source>
</evidence>